<keyword evidence="4" id="KW-0576">Peroxisome</keyword>
<organism evidence="6 7">
    <name type="scientific">Kluyveromyces lactis (strain ATCC 8585 / CBS 2359 / DSM 70799 / NBRC 1267 / NRRL Y-1140 / WM37)</name>
    <name type="common">Yeast</name>
    <name type="synonym">Candida sphaerica</name>
    <dbReference type="NCBI Taxonomy" id="284590"/>
    <lineage>
        <taxon>Eukaryota</taxon>
        <taxon>Fungi</taxon>
        <taxon>Dikarya</taxon>
        <taxon>Ascomycota</taxon>
        <taxon>Saccharomycotina</taxon>
        <taxon>Saccharomycetes</taxon>
        <taxon>Saccharomycetales</taxon>
        <taxon>Saccharomycetaceae</taxon>
        <taxon>Kluyveromyces</taxon>
    </lineage>
</organism>
<evidence type="ECO:0000256" key="3">
    <source>
        <dbReference type="ARBA" id="ARBA00005254"/>
    </source>
</evidence>
<dbReference type="InterPro" id="IPR029045">
    <property type="entry name" value="ClpP/crotonase-like_dom_sf"/>
</dbReference>
<accession>Q6CUI1</accession>
<dbReference type="CDD" id="cd06558">
    <property type="entry name" value="crotonase-like"/>
    <property type="match status" value="1"/>
</dbReference>
<dbReference type="GO" id="GO:0005782">
    <property type="term" value="C:peroxisomal matrix"/>
    <property type="evidence" value="ECO:0007669"/>
    <property type="project" value="TreeGrafter"/>
</dbReference>
<dbReference type="Proteomes" id="UP000000598">
    <property type="component" value="Chromosome C"/>
</dbReference>
<dbReference type="HOGENOM" id="CLU_009834_6_2_1"/>
<dbReference type="AlphaFoldDB" id="Q6CUI1"/>
<dbReference type="PANTHER" id="PTHR43684:SF1">
    <property type="entry name" value="ENOYL-COA DELTA ISOMERASE 2"/>
    <property type="match status" value="1"/>
</dbReference>
<comment type="similarity">
    <text evidence="3">Belongs to the enoyl-CoA hydratase/isomerase family.</text>
</comment>
<sequence>MVVIAKSPRIEYRKEGIFFIIQFTDQKKLNALDGNDYLYLAHLLVENDKDPETAFTVLQSSGRFFSAGADFSSIRKENTHNSDGTLPKWASAFLSRNTYVTNAFIVHSKPIICCLNGPAVGLSAAIVMICDIVYCMNDKVYLQFPFAKIGLVTEGSTSITLPLKIGYARAQNTLFFNKPLTYDILEDSVSLRNYQLDDWKQFNEQALSDLKKDVKGLNLTSIIVMKKLIKETWMQHLLRANASEVTDAMPFWIDGIPQSNFLKMLKRAEANRSKSRL</sequence>
<dbReference type="InParanoid" id="Q6CUI1"/>
<dbReference type="Pfam" id="PF00378">
    <property type="entry name" value="ECH_1"/>
    <property type="match status" value="1"/>
</dbReference>
<gene>
    <name evidence="6" type="ORF">KLLA0_C04686g</name>
</gene>
<dbReference type="PaxDb" id="284590-Q6CUI1"/>
<dbReference type="GO" id="GO:0004165">
    <property type="term" value="F:delta(3)-delta(2)-enoyl-CoA isomerase activity"/>
    <property type="evidence" value="ECO:0007669"/>
    <property type="project" value="UniProtKB-ARBA"/>
</dbReference>
<reference evidence="6 7" key="1">
    <citation type="journal article" date="2004" name="Nature">
        <title>Genome evolution in yeasts.</title>
        <authorList>
            <consortium name="Genolevures"/>
            <person name="Dujon B."/>
            <person name="Sherman D."/>
            <person name="Fischer G."/>
            <person name="Durrens P."/>
            <person name="Casaregola S."/>
            <person name="Lafontaine I."/>
            <person name="de Montigny J."/>
            <person name="Marck C."/>
            <person name="Neuveglise C."/>
            <person name="Talla E."/>
            <person name="Goffard N."/>
            <person name="Frangeul L."/>
            <person name="Aigle M."/>
            <person name="Anthouard V."/>
            <person name="Babour A."/>
            <person name="Barbe V."/>
            <person name="Barnay S."/>
            <person name="Blanchin S."/>
            <person name="Beckerich J.M."/>
            <person name="Beyne E."/>
            <person name="Bleykasten C."/>
            <person name="Boisrame A."/>
            <person name="Boyer J."/>
            <person name="Cattolico L."/>
            <person name="Confanioleri F."/>
            <person name="de Daruvar A."/>
            <person name="Despons L."/>
            <person name="Fabre E."/>
            <person name="Fairhead C."/>
            <person name="Ferry-Dumazet H."/>
            <person name="Groppi A."/>
            <person name="Hantraye F."/>
            <person name="Hennequin C."/>
            <person name="Jauniaux N."/>
            <person name="Joyet P."/>
            <person name="Kachouri R."/>
            <person name="Kerrest A."/>
            <person name="Koszul R."/>
            <person name="Lemaire M."/>
            <person name="Lesur I."/>
            <person name="Ma L."/>
            <person name="Muller H."/>
            <person name="Nicaud J.M."/>
            <person name="Nikolski M."/>
            <person name="Oztas S."/>
            <person name="Ozier-Kalogeropoulos O."/>
            <person name="Pellenz S."/>
            <person name="Potier S."/>
            <person name="Richard G.F."/>
            <person name="Straub M.L."/>
            <person name="Suleau A."/>
            <person name="Swennene D."/>
            <person name="Tekaia F."/>
            <person name="Wesolowski-Louvel M."/>
            <person name="Westhof E."/>
            <person name="Wirth B."/>
            <person name="Zeniou-Meyer M."/>
            <person name="Zivanovic I."/>
            <person name="Bolotin-Fukuhara M."/>
            <person name="Thierry A."/>
            <person name="Bouchier C."/>
            <person name="Caudron B."/>
            <person name="Scarpelli C."/>
            <person name="Gaillardin C."/>
            <person name="Weissenbach J."/>
            <person name="Wincker P."/>
            <person name="Souciet J.L."/>
        </authorList>
    </citation>
    <scope>NUCLEOTIDE SEQUENCE [LARGE SCALE GENOMIC DNA]</scope>
    <source>
        <strain evidence="7">ATCC 8585 / CBS 2359 / DSM 70799 / NBRC 1267 / NRRL Y-1140 / WM37</strain>
    </source>
</reference>
<dbReference type="FunFam" id="3.90.226.10:FF:000048">
    <property type="entry name" value="3,2-trans-enoyl-CoA isomerase"/>
    <property type="match status" value="1"/>
</dbReference>
<dbReference type="eggNOG" id="KOG0016">
    <property type="taxonomic scope" value="Eukaryota"/>
</dbReference>
<dbReference type="STRING" id="284590.Q6CUI1"/>
<evidence type="ECO:0000256" key="2">
    <source>
        <dbReference type="ARBA" id="ARBA00005005"/>
    </source>
</evidence>
<keyword evidence="7" id="KW-1185">Reference proteome</keyword>
<evidence type="ECO:0000313" key="7">
    <source>
        <dbReference type="Proteomes" id="UP000000598"/>
    </source>
</evidence>
<evidence type="ECO:0000313" key="6">
    <source>
        <dbReference type="EMBL" id="CAH01259.1"/>
    </source>
</evidence>
<dbReference type="OMA" id="VVWPKIR"/>
<protein>
    <submittedName>
        <fullName evidence="6">KLLA0C04686p</fullName>
    </submittedName>
</protein>
<name>Q6CUI1_KLULA</name>
<dbReference type="SUPFAM" id="SSF52096">
    <property type="entry name" value="ClpP/crotonase"/>
    <property type="match status" value="1"/>
</dbReference>
<keyword evidence="5" id="KW-0413">Isomerase</keyword>
<dbReference type="InterPro" id="IPR001753">
    <property type="entry name" value="Enoyl-CoA_hydra/iso"/>
</dbReference>
<proteinExistence type="inferred from homology"/>
<dbReference type="GO" id="GO:0006635">
    <property type="term" value="P:fatty acid beta-oxidation"/>
    <property type="evidence" value="ECO:0007669"/>
    <property type="project" value="TreeGrafter"/>
</dbReference>
<evidence type="ECO:0000256" key="1">
    <source>
        <dbReference type="ARBA" id="ARBA00004275"/>
    </source>
</evidence>
<evidence type="ECO:0000256" key="4">
    <source>
        <dbReference type="ARBA" id="ARBA00023140"/>
    </source>
</evidence>
<evidence type="ECO:0000256" key="5">
    <source>
        <dbReference type="ARBA" id="ARBA00023235"/>
    </source>
</evidence>
<dbReference type="Gene3D" id="3.90.226.10">
    <property type="entry name" value="2-enoyl-CoA Hydratase, Chain A, domain 1"/>
    <property type="match status" value="1"/>
</dbReference>
<dbReference type="FunCoup" id="Q6CUI1">
    <property type="interactions" value="225"/>
</dbReference>
<dbReference type="KEGG" id="kla:KLLA0_C04686g"/>
<comment type="pathway">
    <text evidence="2">Lipid metabolism; fatty acid beta-oxidation.</text>
</comment>
<dbReference type="EMBL" id="CR382123">
    <property type="protein sequence ID" value="CAH01259.1"/>
    <property type="molecule type" value="Genomic_DNA"/>
</dbReference>
<dbReference type="InterPro" id="IPR051053">
    <property type="entry name" value="ECH/Chromodomain_protein"/>
</dbReference>
<dbReference type="PANTHER" id="PTHR43684">
    <property type="match status" value="1"/>
</dbReference>
<comment type="subcellular location">
    <subcellularLocation>
        <location evidence="1">Peroxisome</location>
    </subcellularLocation>
</comment>